<dbReference type="EMBL" id="CP000724">
    <property type="protein sequence ID" value="ABR48248.1"/>
    <property type="molecule type" value="Genomic_DNA"/>
</dbReference>
<evidence type="ECO:0000313" key="1">
    <source>
        <dbReference type="EMBL" id="ABR48248.1"/>
    </source>
</evidence>
<dbReference type="HOGENOM" id="CLU_209494_1_0_9"/>
<keyword evidence="2" id="KW-1185">Reference proteome</keyword>
<proteinExistence type="predicted"/>
<name>A6TPY0_ALKMQ</name>
<reference evidence="2" key="1">
    <citation type="journal article" date="2016" name="Genome Announc.">
        <title>Complete genome sequence of Alkaliphilus metalliredigens strain QYMF, an alkaliphilic and metal-reducing bacterium isolated from borax-contaminated leachate ponds.</title>
        <authorList>
            <person name="Hwang C."/>
            <person name="Copeland A."/>
            <person name="Lucas S."/>
            <person name="Lapidus A."/>
            <person name="Barry K."/>
            <person name="Detter J.C."/>
            <person name="Glavina Del Rio T."/>
            <person name="Hammon N."/>
            <person name="Israni S."/>
            <person name="Dalin E."/>
            <person name="Tice H."/>
            <person name="Pitluck S."/>
            <person name="Chertkov O."/>
            <person name="Brettin T."/>
            <person name="Bruce D."/>
            <person name="Han C."/>
            <person name="Schmutz J."/>
            <person name="Larimer F."/>
            <person name="Land M.L."/>
            <person name="Hauser L."/>
            <person name="Kyrpides N."/>
            <person name="Mikhailova N."/>
            <person name="Ye Q."/>
            <person name="Zhou J."/>
            <person name="Richardson P."/>
            <person name="Fields M.W."/>
        </authorList>
    </citation>
    <scope>NUCLEOTIDE SEQUENCE [LARGE SCALE GENOMIC DNA]</scope>
    <source>
        <strain evidence="2">QYMF</strain>
    </source>
</reference>
<organism evidence="1 2">
    <name type="scientific">Alkaliphilus metalliredigens (strain QYMF)</name>
    <dbReference type="NCBI Taxonomy" id="293826"/>
    <lineage>
        <taxon>Bacteria</taxon>
        <taxon>Bacillati</taxon>
        <taxon>Bacillota</taxon>
        <taxon>Clostridia</taxon>
        <taxon>Peptostreptococcales</taxon>
        <taxon>Natronincolaceae</taxon>
        <taxon>Alkaliphilus</taxon>
    </lineage>
</organism>
<evidence type="ECO:0000313" key="2">
    <source>
        <dbReference type="Proteomes" id="UP000001572"/>
    </source>
</evidence>
<dbReference type="Proteomes" id="UP000001572">
    <property type="component" value="Chromosome"/>
</dbReference>
<protein>
    <submittedName>
        <fullName evidence="1">Uncharacterized protein</fullName>
    </submittedName>
</protein>
<accession>A6TPY0</accession>
<gene>
    <name evidence="1" type="ordered locus">Amet_2088</name>
</gene>
<sequence length="50" mass="6094">MVKMESKYYKTWEEYKADNPEIKESLEPMMAPKLQKYEDMLFNFILSLVL</sequence>
<dbReference type="AlphaFoldDB" id="A6TPY0"/>
<dbReference type="eggNOG" id="ENOG502ZHGP">
    <property type="taxonomic scope" value="Bacteria"/>
</dbReference>
<dbReference type="KEGG" id="amt:Amet_2088"/>
<dbReference type="STRING" id="293826.Amet_2088"/>